<dbReference type="InterPro" id="IPR013605">
    <property type="entry name" value="Toxin_34"/>
</dbReference>
<keyword evidence="2" id="KW-0964">Secreted</keyword>
<dbReference type="EMBL" id="KP777669">
    <property type="protein sequence ID" value="ALJ10811.1"/>
    <property type="molecule type" value="mRNA"/>
</dbReference>
<reference evidence="5" key="2">
    <citation type="submission" date="2015-02" db="EMBL/GenBank/DDBJ databases">
        <authorList>
            <person name="Chooi Y.-H."/>
        </authorList>
    </citation>
    <scope>NUCLEOTIDE SEQUENCE</scope>
</reference>
<evidence type="ECO:0000256" key="1">
    <source>
        <dbReference type="ARBA" id="ARBA00004613"/>
    </source>
</evidence>
<dbReference type="Pfam" id="PF08396">
    <property type="entry name" value="Toxin_34"/>
    <property type="match status" value="1"/>
</dbReference>
<feature type="region of interest" description="Disordered" evidence="3">
    <location>
        <begin position="94"/>
        <end position="113"/>
    </location>
</feature>
<dbReference type="GO" id="GO:0005576">
    <property type="term" value="C:extracellular region"/>
    <property type="evidence" value="ECO:0007669"/>
    <property type="project" value="UniProtKB-SubCell"/>
</dbReference>
<dbReference type="GO" id="GO:0090729">
    <property type="term" value="F:toxin activity"/>
    <property type="evidence" value="ECO:0007669"/>
    <property type="project" value="InterPro"/>
</dbReference>
<evidence type="ECO:0000313" key="5">
    <source>
        <dbReference type="EMBL" id="ALJ10811.1"/>
    </source>
</evidence>
<protein>
    <submittedName>
        <fullName evidence="5">Cystine knot toxin</fullName>
    </submittedName>
</protein>
<feature type="signal peptide" evidence="4">
    <location>
        <begin position="1"/>
        <end position="16"/>
    </location>
</feature>
<proteinExistence type="evidence at transcript level"/>
<organism evidence="5">
    <name type="scientific">Dolomedes sulfureus</name>
    <dbReference type="NCBI Taxonomy" id="492288"/>
    <lineage>
        <taxon>Eukaryota</taxon>
        <taxon>Metazoa</taxon>
        <taxon>Ecdysozoa</taxon>
        <taxon>Arthropoda</taxon>
        <taxon>Chelicerata</taxon>
        <taxon>Arachnida</taxon>
        <taxon>Araneae</taxon>
        <taxon>Araneomorphae</taxon>
        <taxon>Entelegynae</taxon>
        <taxon>Lycosoidea</taxon>
        <taxon>Pisauridae</taxon>
        <taxon>Dolomedes</taxon>
    </lineage>
</organism>
<name>A0A0P0DQA4_9ARAC</name>
<reference evidence="5" key="1">
    <citation type="journal article" date="2015" name="PLoS ONE">
        <title>A Comparative Analysis of the Venom Gland Transcriptomes of the Fishing Spiders Dolomedes mizhoanus and Dolomedes sulfurous.</title>
        <authorList>
            <person name="Xu X."/>
            <person name="Wang H."/>
            <person name="Zhang F."/>
            <person name="Hu Z."/>
            <person name="Liang S."/>
            <person name="Liu Z."/>
        </authorList>
    </citation>
    <scope>NUCLEOTIDE SEQUENCE</scope>
</reference>
<sequence length="113" mass="12475">MKTAVFFLCLLAVAYSTENEAEDTSLVDDGALEVEEERSCVALGGECNGNDCKCCNKWTYCKCPLWGVLGCSCVFGDSMVCVRKRESCKNPEVMDYPKGSCFSSKRGNNRRGR</sequence>
<comment type="subcellular location">
    <subcellularLocation>
        <location evidence="1">Secreted</location>
    </subcellularLocation>
</comment>
<dbReference type="AlphaFoldDB" id="A0A0P0DQA4"/>
<evidence type="ECO:0000256" key="2">
    <source>
        <dbReference type="ARBA" id="ARBA00022525"/>
    </source>
</evidence>
<evidence type="ECO:0000256" key="3">
    <source>
        <dbReference type="SAM" id="MobiDB-lite"/>
    </source>
</evidence>
<evidence type="ECO:0000256" key="4">
    <source>
        <dbReference type="SAM" id="SignalP"/>
    </source>
</evidence>
<feature type="chain" id="PRO_5006044058" evidence="4">
    <location>
        <begin position="17"/>
        <end position="113"/>
    </location>
</feature>
<keyword evidence="4" id="KW-0732">Signal</keyword>
<accession>A0A0P0DQA4</accession>